<dbReference type="GO" id="GO:0050660">
    <property type="term" value="F:flavin adenine dinucleotide binding"/>
    <property type="evidence" value="ECO:0007669"/>
    <property type="project" value="TreeGrafter"/>
</dbReference>
<dbReference type="Gene3D" id="3.40.50.970">
    <property type="match status" value="1"/>
</dbReference>
<comment type="similarity">
    <text evidence="1">Belongs to the TPP enzyme family.</text>
</comment>
<dbReference type="PANTHER" id="PTHR18968:SF129">
    <property type="entry name" value="ACETOLACTATE SYNTHASE"/>
    <property type="match status" value="1"/>
</dbReference>
<dbReference type="GO" id="GO:0009099">
    <property type="term" value="P:L-valine biosynthetic process"/>
    <property type="evidence" value="ECO:0007669"/>
    <property type="project" value="TreeGrafter"/>
</dbReference>
<dbReference type="InterPro" id="IPR012001">
    <property type="entry name" value="Thiamin_PyroP_enz_TPP-bd_dom"/>
</dbReference>
<protein>
    <recommendedName>
        <fullName evidence="2">Thiamine pyrophosphate enzyme N-terminal TPP-binding domain-containing protein</fullName>
    </recommendedName>
</protein>
<reference evidence="3" key="1">
    <citation type="submission" date="2018-05" db="EMBL/GenBank/DDBJ databases">
        <authorList>
            <person name="Lanie J.A."/>
            <person name="Ng W.-L."/>
            <person name="Kazmierczak K.M."/>
            <person name="Andrzejewski T.M."/>
            <person name="Davidsen T.M."/>
            <person name="Wayne K.J."/>
            <person name="Tettelin H."/>
            <person name="Glass J.I."/>
            <person name="Rusch D."/>
            <person name="Podicherti R."/>
            <person name="Tsui H.-C.T."/>
            <person name="Winkler M.E."/>
        </authorList>
    </citation>
    <scope>NUCLEOTIDE SEQUENCE</scope>
</reference>
<evidence type="ECO:0000313" key="3">
    <source>
        <dbReference type="EMBL" id="SVE50354.1"/>
    </source>
</evidence>
<dbReference type="FunFam" id="3.40.50.970:FF:000007">
    <property type="entry name" value="Acetolactate synthase"/>
    <property type="match status" value="1"/>
</dbReference>
<proteinExistence type="inferred from homology"/>
<feature type="domain" description="Thiamine pyrophosphate enzyme N-terminal TPP-binding" evidence="2">
    <location>
        <begin position="3"/>
        <end position="116"/>
    </location>
</feature>
<accession>A0A383E1B8</accession>
<dbReference type="GO" id="GO:0003984">
    <property type="term" value="F:acetolactate synthase activity"/>
    <property type="evidence" value="ECO:0007669"/>
    <property type="project" value="TreeGrafter"/>
</dbReference>
<dbReference type="CDD" id="cd07035">
    <property type="entry name" value="TPP_PYR_POX_like"/>
    <property type="match status" value="1"/>
</dbReference>
<feature type="non-terminal residue" evidence="3">
    <location>
        <position position="181"/>
    </location>
</feature>
<sequence length="181" mass="18833">MRNVDLIVQVLEKAGVKWVFGVPSGPVLPFIDALEKTSVSYVLTASETSAGFMASVVGIMSGVPGVCISTLGPGATNMATGVGCAWLDGAPVIAITCNVPTPWLGRRVQMRIDHHALFAPITKATLPLRRDNIAAKLTEALAIACAETPGPVHLDLPEDVGEAEAEAEVIPHSLTPSVLTS</sequence>
<dbReference type="GO" id="GO:0005948">
    <property type="term" value="C:acetolactate synthase complex"/>
    <property type="evidence" value="ECO:0007669"/>
    <property type="project" value="TreeGrafter"/>
</dbReference>
<dbReference type="AlphaFoldDB" id="A0A383E1B8"/>
<organism evidence="3">
    <name type="scientific">marine metagenome</name>
    <dbReference type="NCBI Taxonomy" id="408172"/>
    <lineage>
        <taxon>unclassified sequences</taxon>
        <taxon>metagenomes</taxon>
        <taxon>ecological metagenomes</taxon>
    </lineage>
</organism>
<evidence type="ECO:0000259" key="2">
    <source>
        <dbReference type="Pfam" id="PF02776"/>
    </source>
</evidence>
<dbReference type="InterPro" id="IPR045229">
    <property type="entry name" value="TPP_enz"/>
</dbReference>
<dbReference type="EMBL" id="UINC01221850">
    <property type="protein sequence ID" value="SVE50354.1"/>
    <property type="molecule type" value="Genomic_DNA"/>
</dbReference>
<dbReference type="PANTHER" id="PTHR18968">
    <property type="entry name" value="THIAMINE PYROPHOSPHATE ENZYMES"/>
    <property type="match status" value="1"/>
</dbReference>
<dbReference type="GO" id="GO:0009097">
    <property type="term" value="P:isoleucine biosynthetic process"/>
    <property type="evidence" value="ECO:0007669"/>
    <property type="project" value="TreeGrafter"/>
</dbReference>
<dbReference type="InterPro" id="IPR029061">
    <property type="entry name" value="THDP-binding"/>
</dbReference>
<name>A0A383E1B8_9ZZZZ</name>
<evidence type="ECO:0000256" key="1">
    <source>
        <dbReference type="ARBA" id="ARBA00007812"/>
    </source>
</evidence>
<gene>
    <name evidence="3" type="ORF">METZ01_LOCUS503208</name>
</gene>
<dbReference type="Pfam" id="PF02776">
    <property type="entry name" value="TPP_enzyme_N"/>
    <property type="match status" value="1"/>
</dbReference>
<dbReference type="SUPFAM" id="SSF52518">
    <property type="entry name" value="Thiamin diphosphate-binding fold (THDP-binding)"/>
    <property type="match status" value="1"/>
</dbReference>
<dbReference type="GO" id="GO:0030976">
    <property type="term" value="F:thiamine pyrophosphate binding"/>
    <property type="evidence" value="ECO:0007669"/>
    <property type="project" value="InterPro"/>
</dbReference>